<dbReference type="Proteomes" id="UP000059574">
    <property type="component" value="Chromosome"/>
</dbReference>
<dbReference type="InterPro" id="IPR036819">
    <property type="entry name" value="Subtilisin_inhibitor-like_sf"/>
</dbReference>
<evidence type="ECO:0000313" key="1">
    <source>
        <dbReference type="EMBL" id="ALO68343.1"/>
    </source>
</evidence>
<gene>
    <name evidence="1" type="ORF">AS189_05500</name>
</gene>
<dbReference type="Gene3D" id="3.30.350.10">
    <property type="entry name" value="Subtilisin inhibitor-like"/>
    <property type="match status" value="1"/>
</dbReference>
<proteinExistence type="predicted"/>
<organism evidence="1 2">
    <name type="scientific">Arthrobacter alpinus</name>
    <dbReference type="NCBI Taxonomy" id="656366"/>
    <lineage>
        <taxon>Bacteria</taxon>
        <taxon>Bacillati</taxon>
        <taxon>Actinomycetota</taxon>
        <taxon>Actinomycetes</taxon>
        <taxon>Micrococcales</taxon>
        <taxon>Micrococcaceae</taxon>
        <taxon>Arthrobacter</taxon>
    </lineage>
</organism>
<reference evidence="1 2" key="2">
    <citation type="journal article" date="2016" name="J. Biotechnol.">
        <title>Complete genome sequence of Arthrobacter alpinus ERGS4:06, a yellow pigmented bacterium tolerant to cold and radiations isolated from Sikkim Himalaya.</title>
        <authorList>
            <person name="Kumar R."/>
            <person name="Singh D."/>
            <person name="Swarnkar M.K."/>
            <person name="Singh A.K."/>
            <person name="Kumar S."/>
        </authorList>
    </citation>
    <scope>NUCLEOTIDE SEQUENCE [LARGE SCALE GENOMIC DNA]</scope>
    <source>
        <strain evidence="1 2">ERGS4:06</strain>
    </source>
</reference>
<dbReference type="SUPFAM" id="SSF55399">
    <property type="entry name" value="Subtilisin inhibitor"/>
    <property type="match status" value="1"/>
</dbReference>
<sequence length="114" mass="12069">MDLTITLTESPQATARTFRLVAEGATPAPESTLPDPAAALAAVEKYGEKMFFPVPDPNKVCTQQYGGPEIAQVTGWFHGKEVNATFKRTDGCEISQWQALAPLFGALGGGTGNI</sequence>
<dbReference type="GO" id="GO:0004867">
    <property type="term" value="F:serine-type endopeptidase inhibitor activity"/>
    <property type="evidence" value="ECO:0007669"/>
    <property type="project" value="InterPro"/>
</dbReference>
<protein>
    <submittedName>
        <fullName evidence="1">Serine protease inhibitor</fullName>
    </submittedName>
</protein>
<evidence type="ECO:0000313" key="2">
    <source>
        <dbReference type="Proteomes" id="UP000059574"/>
    </source>
</evidence>
<dbReference type="OrthoDB" id="3427327at2"/>
<accession>A0A0S2M4H6</accession>
<dbReference type="EMBL" id="CP013200">
    <property type="protein sequence ID" value="ALO68343.1"/>
    <property type="molecule type" value="Genomic_DNA"/>
</dbReference>
<dbReference type="AlphaFoldDB" id="A0A0S2M4H6"/>
<name>A0A0S2M4H6_9MICC</name>
<reference evidence="2" key="1">
    <citation type="submission" date="2015-11" db="EMBL/GenBank/DDBJ databases">
        <authorList>
            <person name="Kumar R."/>
            <person name="Singh D."/>
            <person name="Swarnkar M.K."/>
            <person name="Singh A.K."/>
            <person name="Kumar S."/>
        </authorList>
    </citation>
    <scope>NUCLEOTIDE SEQUENCE [LARGE SCALE GENOMIC DNA]</scope>
    <source>
        <strain evidence="2">ERGS4:06</strain>
    </source>
</reference>